<dbReference type="EMBL" id="JPKY01000113">
    <property type="protein sequence ID" value="KFH41830.1"/>
    <property type="molecule type" value="Genomic_DNA"/>
</dbReference>
<dbReference type="Proteomes" id="UP000029964">
    <property type="component" value="Unassembled WGS sequence"/>
</dbReference>
<protein>
    <submittedName>
        <fullName evidence="1">Uncharacterized protein</fullName>
    </submittedName>
</protein>
<evidence type="ECO:0000313" key="2">
    <source>
        <dbReference type="Proteomes" id="UP000029964"/>
    </source>
</evidence>
<gene>
    <name evidence="1" type="ORF">ACRE_074430</name>
</gene>
<reference evidence="2" key="1">
    <citation type="journal article" date="2014" name="Genome Announc.">
        <title>Genome sequence and annotation of Acremonium chrysogenum, producer of the beta-lactam antibiotic cephalosporin C.</title>
        <authorList>
            <person name="Terfehr D."/>
            <person name="Dahlmann T.A."/>
            <person name="Specht T."/>
            <person name="Zadra I."/>
            <person name="Kuernsteiner H."/>
            <person name="Kueck U."/>
        </authorList>
    </citation>
    <scope>NUCLEOTIDE SEQUENCE [LARGE SCALE GENOMIC DNA]</scope>
    <source>
        <strain evidence="2">ATCC 11550 / CBS 779.69 / DSM 880 / IAM 14645 / JCM 23072 / IMI 49137</strain>
    </source>
</reference>
<proteinExistence type="predicted"/>
<comment type="caution">
    <text evidence="1">The sequence shown here is derived from an EMBL/GenBank/DDBJ whole genome shotgun (WGS) entry which is preliminary data.</text>
</comment>
<name>A0A086SXJ8_HAPC1</name>
<dbReference type="AlphaFoldDB" id="A0A086SXJ8"/>
<organism evidence="1 2">
    <name type="scientific">Hapsidospora chrysogenum (strain ATCC 11550 / CBS 779.69 / DSM 880 / IAM 14645 / JCM 23072 / IMI 49137)</name>
    <name type="common">Acremonium chrysogenum</name>
    <dbReference type="NCBI Taxonomy" id="857340"/>
    <lineage>
        <taxon>Eukaryota</taxon>
        <taxon>Fungi</taxon>
        <taxon>Dikarya</taxon>
        <taxon>Ascomycota</taxon>
        <taxon>Pezizomycotina</taxon>
        <taxon>Sordariomycetes</taxon>
        <taxon>Hypocreomycetidae</taxon>
        <taxon>Hypocreales</taxon>
        <taxon>Bionectriaceae</taxon>
        <taxon>Hapsidospora</taxon>
    </lineage>
</organism>
<evidence type="ECO:0000313" key="1">
    <source>
        <dbReference type="EMBL" id="KFH41830.1"/>
    </source>
</evidence>
<dbReference type="HOGENOM" id="CLU_1948185_0_0_1"/>
<accession>A0A086SXJ8</accession>
<sequence>MVIIEASPASPGAASEATTDFPAEHNLEPKKKYNLRDPGVVCALNRCRKSLYMRRNPDGAVYYTQGGWKCRVEDDARVDVVKDKGITTITVQGTNIELCYQDSELPETVRRANEAETAHQEISGEETGC</sequence>
<keyword evidence="2" id="KW-1185">Reference proteome</keyword>